<dbReference type="PROSITE" id="PS50096">
    <property type="entry name" value="IQ"/>
    <property type="match status" value="4"/>
</dbReference>
<evidence type="ECO:0000256" key="5">
    <source>
        <dbReference type="ARBA" id="ARBA00023054"/>
    </source>
</evidence>
<keyword evidence="16" id="KW-1185">Reference proteome</keyword>
<proteinExistence type="inferred from homology"/>
<feature type="coiled-coil region" evidence="10">
    <location>
        <begin position="887"/>
        <end position="1002"/>
    </location>
</feature>
<evidence type="ECO:0000256" key="8">
    <source>
        <dbReference type="ARBA" id="ARBA00023203"/>
    </source>
</evidence>
<dbReference type="SMART" id="SM01132">
    <property type="entry name" value="DIL"/>
    <property type="match status" value="1"/>
</dbReference>
<keyword evidence="2" id="KW-0677">Repeat</keyword>
<dbReference type="FunFam" id="1.10.10.820:FF:000001">
    <property type="entry name" value="Myosin heavy chain"/>
    <property type="match status" value="1"/>
</dbReference>
<evidence type="ECO:0000256" key="11">
    <source>
        <dbReference type="SAM" id="MobiDB-lite"/>
    </source>
</evidence>
<dbReference type="GO" id="GO:0016459">
    <property type="term" value="C:myosin complex"/>
    <property type="evidence" value="ECO:0007669"/>
    <property type="project" value="UniProtKB-KW"/>
</dbReference>
<feature type="domain" description="Myosin N-terminal SH3-like" evidence="14">
    <location>
        <begin position="9"/>
        <end position="59"/>
    </location>
</feature>
<evidence type="ECO:0000313" key="15">
    <source>
        <dbReference type="EMBL" id="GIL50232.1"/>
    </source>
</evidence>
<dbReference type="SMART" id="SM00242">
    <property type="entry name" value="MYSc"/>
    <property type="match status" value="1"/>
</dbReference>
<dbReference type="InterPro" id="IPR001609">
    <property type="entry name" value="Myosin_head_motor_dom-like"/>
</dbReference>
<feature type="domain" description="Dilute" evidence="12">
    <location>
        <begin position="1273"/>
        <end position="1602"/>
    </location>
</feature>
<dbReference type="InterPro" id="IPR000048">
    <property type="entry name" value="IQ_motif_EF-hand-BS"/>
</dbReference>
<comment type="caution">
    <text evidence="15">The sequence shown here is derived from an EMBL/GenBank/DDBJ whole genome shotgun (WGS) entry which is preliminary data.</text>
</comment>
<dbReference type="SMART" id="SM00382">
    <property type="entry name" value="AAA"/>
    <property type="match status" value="1"/>
</dbReference>
<reference evidence="15" key="1">
    <citation type="journal article" date="2021" name="Proc. Natl. Acad. Sci. U.S.A.">
        <title>Three genomes in the algal genus Volvox reveal the fate of a haploid sex-determining region after a transition to homothallism.</title>
        <authorList>
            <person name="Yamamoto K."/>
            <person name="Hamaji T."/>
            <person name="Kawai-Toyooka H."/>
            <person name="Matsuzaki R."/>
            <person name="Takahashi F."/>
            <person name="Nishimura Y."/>
            <person name="Kawachi M."/>
            <person name="Noguchi H."/>
            <person name="Minakuchi Y."/>
            <person name="Umen J.G."/>
            <person name="Toyoda A."/>
            <person name="Nozaki H."/>
        </authorList>
    </citation>
    <scope>NUCLEOTIDE SEQUENCE</scope>
    <source>
        <strain evidence="15">NIES-3780</strain>
    </source>
</reference>
<name>A0A8J4AZ47_9CHLO</name>
<feature type="domain" description="Myosin motor" evidence="13">
    <location>
        <begin position="63"/>
        <end position="752"/>
    </location>
</feature>
<dbReference type="Proteomes" id="UP000747399">
    <property type="component" value="Unassembled WGS sequence"/>
</dbReference>
<evidence type="ECO:0000256" key="10">
    <source>
        <dbReference type="SAM" id="Coils"/>
    </source>
</evidence>
<dbReference type="Gene3D" id="1.20.5.190">
    <property type="match status" value="3"/>
</dbReference>
<evidence type="ECO:0000313" key="16">
    <source>
        <dbReference type="Proteomes" id="UP000747399"/>
    </source>
</evidence>
<dbReference type="GO" id="GO:0000146">
    <property type="term" value="F:microfilament motor activity"/>
    <property type="evidence" value="ECO:0007669"/>
    <property type="project" value="TreeGrafter"/>
</dbReference>
<dbReference type="SUPFAM" id="SSF52540">
    <property type="entry name" value="P-loop containing nucleoside triphosphate hydrolases"/>
    <property type="match status" value="2"/>
</dbReference>
<dbReference type="GO" id="GO:0007015">
    <property type="term" value="P:actin filament organization"/>
    <property type="evidence" value="ECO:0007669"/>
    <property type="project" value="TreeGrafter"/>
</dbReference>
<dbReference type="GO" id="GO:0016020">
    <property type="term" value="C:membrane"/>
    <property type="evidence" value="ECO:0007669"/>
    <property type="project" value="TreeGrafter"/>
</dbReference>
<evidence type="ECO:0000256" key="3">
    <source>
        <dbReference type="ARBA" id="ARBA00022741"/>
    </source>
</evidence>
<dbReference type="PRINTS" id="PR00193">
    <property type="entry name" value="MYOSINHEAVY"/>
</dbReference>
<dbReference type="Pfam" id="PF02736">
    <property type="entry name" value="Myosin_N"/>
    <property type="match status" value="1"/>
</dbReference>
<evidence type="ECO:0000256" key="4">
    <source>
        <dbReference type="ARBA" id="ARBA00022840"/>
    </source>
</evidence>
<evidence type="ECO:0000256" key="1">
    <source>
        <dbReference type="ARBA" id="ARBA00008049"/>
    </source>
</evidence>
<feature type="coiled-coil region" evidence="10">
    <location>
        <begin position="1046"/>
        <end position="1080"/>
    </location>
</feature>
<keyword evidence="3 9" id="KW-0547">Nucleotide-binding</keyword>
<dbReference type="SMART" id="SM00015">
    <property type="entry name" value="IQ"/>
    <property type="match status" value="5"/>
</dbReference>
<dbReference type="EMBL" id="BNCO01000008">
    <property type="protein sequence ID" value="GIL50232.1"/>
    <property type="molecule type" value="Genomic_DNA"/>
</dbReference>
<dbReference type="GO" id="GO:0005737">
    <property type="term" value="C:cytoplasm"/>
    <property type="evidence" value="ECO:0007669"/>
    <property type="project" value="TreeGrafter"/>
</dbReference>
<evidence type="ECO:0000256" key="7">
    <source>
        <dbReference type="ARBA" id="ARBA00023175"/>
    </source>
</evidence>
<dbReference type="PANTHER" id="PTHR13140">
    <property type="entry name" value="MYOSIN"/>
    <property type="match status" value="1"/>
</dbReference>
<evidence type="ECO:0000259" key="12">
    <source>
        <dbReference type="PROSITE" id="PS51126"/>
    </source>
</evidence>
<dbReference type="GO" id="GO:0030048">
    <property type="term" value="P:actin filament-based movement"/>
    <property type="evidence" value="ECO:0007669"/>
    <property type="project" value="UniProtKB-ARBA"/>
</dbReference>
<dbReference type="Gene3D" id="3.40.850.10">
    <property type="entry name" value="Kinesin motor domain"/>
    <property type="match status" value="1"/>
</dbReference>
<dbReference type="InterPro" id="IPR027417">
    <property type="entry name" value="P-loop_NTPase"/>
</dbReference>
<feature type="region of interest" description="Actin-binding" evidence="9">
    <location>
        <begin position="633"/>
        <end position="655"/>
    </location>
</feature>
<dbReference type="GO" id="GO:0051015">
    <property type="term" value="F:actin filament binding"/>
    <property type="evidence" value="ECO:0007669"/>
    <property type="project" value="TreeGrafter"/>
</dbReference>
<dbReference type="Gene3D" id="1.20.120.720">
    <property type="entry name" value="Myosin VI head, motor domain, U50 subdomain"/>
    <property type="match status" value="1"/>
</dbReference>
<dbReference type="Pfam" id="PF01843">
    <property type="entry name" value="DIL"/>
    <property type="match status" value="1"/>
</dbReference>
<accession>A0A8J4AZ47</accession>
<feature type="region of interest" description="Disordered" evidence="11">
    <location>
        <begin position="1148"/>
        <end position="1170"/>
    </location>
</feature>
<evidence type="ECO:0000256" key="2">
    <source>
        <dbReference type="ARBA" id="ARBA00022737"/>
    </source>
</evidence>
<evidence type="ECO:0000259" key="14">
    <source>
        <dbReference type="PROSITE" id="PS51844"/>
    </source>
</evidence>
<dbReference type="Gene3D" id="1.10.10.820">
    <property type="match status" value="1"/>
</dbReference>
<dbReference type="InterPro" id="IPR003593">
    <property type="entry name" value="AAA+_ATPase"/>
</dbReference>
<evidence type="ECO:0008006" key="17">
    <source>
        <dbReference type="Google" id="ProtNLM"/>
    </source>
</evidence>
<keyword evidence="7 9" id="KW-0505">Motor protein</keyword>
<dbReference type="GO" id="GO:0005524">
    <property type="term" value="F:ATP binding"/>
    <property type="evidence" value="ECO:0007669"/>
    <property type="project" value="UniProtKB-UniRule"/>
</dbReference>
<dbReference type="CDD" id="cd01384">
    <property type="entry name" value="MYSc_Myo11"/>
    <property type="match status" value="1"/>
</dbReference>
<keyword evidence="6 9" id="KW-0518">Myosin</keyword>
<dbReference type="InterPro" id="IPR036961">
    <property type="entry name" value="Kinesin_motor_dom_sf"/>
</dbReference>
<keyword evidence="8 9" id="KW-0009">Actin-binding</keyword>
<protein>
    <recommendedName>
        <fullName evidence="17">Myosin heavy chain</fullName>
    </recommendedName>
</protein>
<dbReference type="Pfam" id="PF00612">
    <property type="entry name" value="IQ"/>
    <property type="match status" value="4"/>
</dbReference>
<evidence type="ECO:0000256" key="9">
    <source>
        <dbReference type="PROSITE-ProRule" id="PRU00782"/>
    </source>
</evidence>
<keyword evidence="4 9" id="KW-0067">ATP-binding</keyword>
<keyword evidence="5 10" id="KW-0175">Coiled coil</keyword>
<dbReference type="Gene3D" id="3.30.70.1590">
    <property type="match status" value="1"/>
</dbReference>
<dbReference type="Gene3D" id="1.20.58.530">
    <property type="match status" value="1"/>
</dbReference>
<evidence type="ECO:0000256" key="6">
    <source>
        <dbReference type="ARBA" id="ARBA00023123"/>
    </source>
</evidence>
<feature type="region of interest" description="Disordered" evidence="11">
    <location>
        <begin position="1414"/>
        <end position="1440"/>
    </location>
</feature>
<dbReference type="PROSITE" id="PS51126">
    <property type="entry name" value="DILUTE"/>
    <property type="match status" value="1"/>
</dbReference>
<dbReference type="InterPro" id="IPR036018">
    <property type="entry name" value="MYSc_Myo11"/>
</dbReference>
<feature type="compositionally biased region" description="Gly residues" evidence="11">
    <location>
        <begin position="1428"/>
        <end position="1440"/>
    </location>
</feature>
<sequence>MMDATIIHTVGTLVWIKDEEEAWIKGEVIKVENGFVVVRTDATGTEVKCSSEDAPLQNRDNNRGVDDMTRLSYLHEPAVLWNLNTRYAYDYIYTYTGTILIAINPFTSLPHLYGEHMMNEYRGVNVGDIAPHVYAIADAAYRQMRKELKGQSILVSGESGAGKTETSKLIMKYLAYMGGYSDTGERSGSSRSVEEQVLESNPLLEAFGNAKTTRNDNSSRFGKYVEINFNKKGVISGAAIRTYLLERSRVVAVNHPERNYHIFYQLCDGASPELRKQLRLKSAQDYRYLNQSKCFVLPGSNNADDFKRTVCAMERVGIPPMDREAIFRTVAAILHLGNVSFNPGQEDSALVTAATEDALDATATLLGVDKEGLRKALTTRVRQTPEGPIISPLDSRAAAETRDSLAKIVYAKMFDWLVRMINAAIGEDKNCAASVGVLDIYGFEQFKYNDFEQFCINLANEKLQQHFNQHVFKMEQAEYEREQIDWSYIQFVDNQDVLDLIEGKIGILDLLDEVCRFVDAKGKDFAEKLYSAPSCKDSQRFIKPKTSNTEFIINHYAGPVRYDTANFIEKNKDFVVPEHQALLSGSKHPFISALFTDTDAAVDGAAATGPPGRRGGAKGVKFNSVGSQFKKQLAELMVQLHAMEPHYIRCIKPNESAKAGVFENRNVLHQLKCGGVMEAVRISCAGFPSKRPYDEFVDHFWPLAPDLLKTDVDDKGVTKAILAKAGVTGYQLGLTKVFMRPGQMAQLDKIRTDTLNGAAVTIQRFVRGTLARWRFAAKRAAILKIQCGVRAWAARKLVAQLRLEKAALMVQCAWRRCKARSAYLEQVRLVMAVQSMFRGRNARQWLEQLRRMQAAVALQSIWRGTMARRSFLATREAAIVVQNGILIKHARLKLRKLRQEARENTKLLEDKKALEQMVHELQAKLETVQGDRNDWRQQAKEAQAAFAESERRAEEMRAQLEVVSLSEVEEKKQQLAEAMQHIQNLQEDVAAQKEKLAASEEESARKGREMQAALKKSEEYINQLMIERSQIDRKFHEMRSDLVTRLGNACAQRDEARARVLELENEVAKLLETIQVKDKELAAASAAAVAVQTVQTAAGPVGGMASPGHVGTPIAPAASAVQNMFQKLQATAPGYARNVADNITGLFGKDSTPLRTPQRPGSMLGEEDIRSPIVGTTPGSVIGAGMESEQDRRMREAQVKQLAVLAEKRKAEEDRLLAALTLSPPNARNGQPPEGAASVAMGFYKGRPVAAIVIFRYCIHARAFQADRTAVFDRLAQTIGQQVEISQDDNNCLSYWLTNTVTLLHMLSRNIKPASGSKQSRGGVTAAGVGAAARSVLGGMFGSRTSASPGSVSPMDVASLHIGGVGGYKQVEAKYPALLFKQQLDAFVQKIFPVIRDNVRKEISPMLSNCIHTPKASSRPTARHGAAAHGGGDKAAGAGSGLQTAAHKSWTDILQVLDTLVEVIKVNYVPKVLVQALFKQIFRFINVQLFNQLLLRRECCSFSNGEYVKTGLEQVALWINGAGLDCIADSWDELKFLRQAVTFLVIGNKAKKSLEEITSDLCPTLSIQQLYRISTMYWDDKYNTETVSPEVLSQMKQAMVESNSATSHSFLLDDDSSLPFQSAEVLASMDDKDLYTGIPVPEVLQDSEGAGLFTFLEKEMRFAAAVSQ</sequence>
<dbReference type="InterPro" id="IPR002710">
    <property type="entry name" value="Dilute_dom"/>
</dbReference>
<dbReference type="Pfam" id="PF00063">
    <property type="entry name" value="Myosin_head"/>
    <property type="match status" value="1"/>
</dbReference>
<dbReference type="PROSITE" id="PS51844">
    <property type="entry name" value="SH3_LIKE"/>
    <property type="match status" value="1"/>
</dbReference>
<dbReference type="PANTHER" id="PTHR13140:SF781">
    <property type="entry name" value="MYOSIN-15"/>
    <property type="match status" value="1"/>
</dbReference>
<comment type="similarity">
    <text evidence="1">Belongs to the TRAFAC class myosin-kinesin ATPase superfamily. Myosin family. Plant myosin class XI subfamily.</text>
</comment>
<dbReference type="PROSITE" id="PS51456">
    <property type="entry name" value="MYOSIN_MOTOR"/>
    <property type="match status" value="1"/>
</dbReference>
<gene>
    <name evidence="15" type="ORF">Vafri_6460</name>
</gene>
<dbReference type="InterPro" id="IPR004009">
    <property type="entry name" value="SH3_Myosin"/>
</dbReference>
<feature type="binding site" evidence="9">
    <location>
        <begin position="157"/>
        <end position="164"/>
    </location>
    <ligand>
        <name>ATP</name>
        <dbReference type="ChEBI" id="CHEBI:30616"/>
    </ligand>
</feature>
<organism evidence="15 16">
    <name type="scientific">Volvox africanus</name>
    <dbReference type="NCBI Taxonomy" id="51714"/>
    <lineage>
        <taxon>Eukaryota</taxon>
        <taxon>Viridiplantae</taxon>
        <taxon>Chlorophyta</taxon>
        <taxon>core chlorophytes</taxon>
        <taxon>Chlorophyceae</taxon>
        <taxon>CS clade</taxon>
        <taxon>Chlamydomonadales</taxon>
        <taxon>Volvocaceae</taxon>
        <taxon>Volvox</taxon>
    </lineage>
</organism>
<evidence type="ECO:0000259" key="13">
    <source>
        <dbReference type="PROSITE" id="PS51456"/>
    </source>
</evidence>